<comment type="caution">
    <text evidence="8">The sequence shown here is derived from an EMBL/GenBank/DDBJ whole genome shotgun (WGS) entry which is preliminary data.</text>
</comment>
<feature type="transmembrane region" description="Helical" evidence="6">
    <location>
        <begin position="502"/>
        <end position="522"/>
    </location>
</feature>
<feature type="transmembrane region" description="Helical" evidence="6">
    <location>
        <begin position="457"/>
        <end position="477"/>
    </location>
</feature>
<evidence type="ECO:0000256" key="1">
    <source>
        <dbReference type="ARBA" id="ARBA00004651"/>
    </source>
</evidence>
<keyword evidence="3 6" id="KW-0812">Transmembrane</keyword>
<gene>
    <name evidence="8" type="ORF">FVP77_09930</name>
</gene>
<feature type="domain" description="ABC3 transporter permease C-terminal" evidence="7">
    <location>
        <begin position="722"/>
        <end position="843"/>
    </location>
</feature>
<name>A0A5C8I3Q3_9MICO</name>
<evidence type="ECO:0000313" key="8">
    <source>
        <dbReference type="EMBL" id="TXK13667.1"/>
    </source>
</evidence>
<keyword evidence="5 6" id="KW-0472">Membrane</keyword>
<reference evidence="8 9" key="1">
    <citation type="submission" date="2019-08" db="EMBL/GenBank/DDBJ databases">
        <authorList>
            <person name="Dong K."/>
        </authorList>
    </citation>
    <scope>NUCLEOTIDE SEQUENCE [LARGE SCALE GENOMIC DNA]</scope>
    <source>
        <strain evidence="8 9">JCM14558</strain>
    </source>
</reference>
<dbReference type="InterPro" id="IPR003838">
    <property type="entry name" value="ABC3_permease_C"/>
</dbReference>
<evidence type="ECO:0000256" key="2">
    <source>
        <dbReference type="ARBA" id="ARBA00022475"/>
    </source>
</evidence>
<feature type="transmembrane region" description="Helical" evidence="6">
    <location>
        <begin position="761"/>
        <end position="794"/>
    </location>
</feature>
<proteinExistence type="predicted"/>
<feature type="transmembrane region" description="Helical" evidence="6">
    <location>
        <begin position="717"/>
        <end position="740"/>
    </location>
</feature>
<evidence type="ECO:0000256" key="6">
    <source>
        <dbReference type="SAM" id="Phobius"/>
    </source>
</evidence>
<dbReference type="Pfam" id="PF02687">
    <property type="entry name" value="FtsX"/>
    <property type="match status" value="1"/>
</dbReference>
<sequence length="853" mass="84856">MTRFVSARLLRRRIAPHAAPLVLIAVLIATLVAGAVGLPRALTASFDDQFAAALDPARSSASEITLSGEWAEPDGGARLDGSLAQAAQEFPALLREPLAGAVGDASTNIVLKEVLLDQRAAGGDDPVQVRLGVDADALSNARPLEGAAPATWTGDGPLQIAIADSAATRVGVTVGDRLSSGGLEMVVAAIVEPAPGDAVALRHREVFDDVTEERLQSGTAVLGIGALIDPASLDALDGFVFGAQLTAWYPVTSSGLEASDIGELASATRLAMSTGAILPSGQPLSVNSRLPPILDRVVTTSANTSALAWLLAAGVLGAIVVAVGGALRGFADRRAVGRALMAARGAGSGRAVRDAAIETAFAAVPGAVVGAGVAIVALRGPVAAGDVGIAAVAALATIAWGALLAAPPPPAWRRPVRIGGDLLIVGLGVGAAVLLTVRGFAPSDAGADPFLVSAPAWTAIAAGVLAARALPFGLRALERVGRSRASAGAGVARAWAARRPAAVAPLVAIVVALSACVSSLIVGQALSESFTTAAGDAVGADARVVSASGALPPIERIRAVPGVAAAVEVRVATGIGLTDDGRSRSADVLVTDTAALHAIRPDLPVLEPGEIAVGAELAVGVGGTLEIARDIPVDARVVTANLPVPAEGRWVLVDERTLTGVALSGPVWVLCDWTADAPADTPSALRAVVGEGATVSVADEVRADTAARPSAVVLAGVLWAGAVLPLVLAALALVVAVVAVRPERERLRAVLRLLGLPPRGAALPVLWQVVPVVLAGSFVGAVIGIAVASLVAAATDVAGIAGVIGTARGSAFPVAAIVVVAAGGAVFLTAAGLLAALPGLRRARRAPDRNGAA</sequence>
<comment type="subcellular location">
    <subcellularLocation>
        <location evidence="1">Cell membrane</location>
        <topology evidence="1">Multi-pass membrane protein</topology>
    </subcellularLocation>
</comment>
<organism evidence="8 9">
    <name type="scientific">Microbacterium hatanonis</name>
    <dbReference type="NCBI Taxonomy" id="404366"/>
    <lineage>
        <taxon>Bacteria</taxon>
        <taxon>Bacillati</taxon>
        <taxon>Actinomycetota</taxon>
        <taxon>Actinomycetes</taxon>
        <taxon>Micrococcales</taxon>
        <taxon>Microbacteriaceae</taxon>
        <taxon>Microbacterium</taxon>
    </lineage>
</organism>
<feature type="transmembrane region" description="Helical" evidence="6">
    <location>
        <begin position="814"/>
        <end position="837"/>
    </location>
</feature>
<keyword evidence="4 6" id="KW-1133">Transmembrane helix</keyword>
<evidence type="ECO:0000256" key="5">
    <source>
        <dbReference type="ARBA" id="ARBA00023136"/>
    </source>
</evidence>
<protein>
    <recommendedName>
        <fullName evidence="7">ABC3 transporter permease C-terminal domain-containing protein</fullName>
    </recommendedName>
</protein>
<evidence type="ECO:0000259" key="7">
    <source>
        <dbReference type="Pfam" id="PF02687"/>
    </source>
</evidence>
<evidence type="ECO:0000256" key="3">
    <source>
        <dbReference type="ARBA" id="ARBA00022692"/>
    </source>
</evidence>
<keyword evidence="9" id="KW-1185">Reference proteome</keyword>
<evidence type="ECO:0000313" key="9">
    <source>
        <dbReference type="Proteomes" id="UP000321034"/>
    </source>
</evidence>
<dbReference type="AlphaFoldDB" id="A0A5C8I3Q3"/>
<feature type="transmembrane region" description="Helical" evidence="6">
    <location>
        <begin position="418"/>
        <end position="437"/>
    </location>
</feature>
<dbReference type="EMBL" id="VRSV01000001">
    <property type="protein sequence ID" value="TXK13667.1"/>
    <property type="molecule type" value="Genomic_DNA"/>
</dbReference>
<feature type="transmembrane region" description="Helical" evidence="6">
    <location>
        <begin position="360"/>
        <end position="381"/>
    </location>
</feature>
<dbReference type="GO" id="GO:0005886">
    <property type="term" value="C:plasma membrane"/>
    <property type="evidence" value="ECO:0007669"/>
    <property type="project" value="UniProtKB-SubCell"/>
</dbReference>
<feature type="transmembrane region" description="Helical" evidence="6">
    <location>
        <begin position="387"/>
        <end position="406"/>
    </location>
</feature>
<dbReference type="OrthoDB" id="5066794at2"/>
<keyword evidence="2" id="KW-1003">Cell membrane</keyword>
<dbReference type="Proteomes" id="UP000321034">
    <property type="component" value="Unassembled WGS sequence"/>
</dbReference>
<evidence type="ECO:0000256" key="4">
    <source>
        <dbReference type="ARBA" id="ARBA00022989"/>
    </source>
</evidence>
<feature type="transmembrane region" description="Helical" evidence="6">
    <location>
        <begin position="306"/>
        <end position="331"/>
    </location>
</feature>
<accession>A0A5C8I3Q3</accession>
<dbReference type="RefSeq" id="WP_147894312.1">
    <property type="nucleotide sequence ID" value="NZ_BAAANR010000001.1"/>
</dbReference>